<dbReference type="Gene3D" id="3.40.50.300">
    <property type="entry name" value="P-loop containing nucleotide triphosphate hydrolases"/>
    <property type="match status" value="2"/>
</dbReference>
<dbReference type="CDD" id="cd19481">
    <property type="entry name" value="RecA-like_protease"/>
    <property type="match status" value="1"/>
</dbReference>
<feature type="domain" description="AAA+ ATPase" evidence="4">
    <location>
        <begin position="267"/>
        <end position="406"/>
    </location>
</feature>
<dbReference type="GO" id="GO:0016887">
    <property type="term" value="F:ATP hydrolysis activity"/>
    <property type="evidence" value="ECO:0007669"/>
    <property type="project" value="InterPro"/>
</dbReference>
<feature type="domain" description="AAA+ ATPase" evidence="4">
    <location>
        <begin position="513"/>
        <end position="642"/>
    </location>
</feature>
<accession>A0A7V2T0P8</accession>
<gene>
    <name evidence="5" type="ORF">ENJ51_09100</name>
</gene>
<keyword evidence="3 5" id="KW-0067">ATP-binding</keyword>
<dbReference type="InterPro" id="IPR050221">
    <property type="entry name" value="26S_Proteasome_ATPase"/>
</dbReference>
<dbReference type="InterPro" id="IPR003593">
    <property type="entry name" value="AAA+_ATPase"/>
</dbReference>
<evidence type="ECO:0000256" key="2">
    <source>
        <dbReference type="ARBA" id="ARBA00022741"/>
    </source>
</evidence>
<protein>
    <submittedName>
        <fullName evidence="5">ATP-binding protein</fullName>
    </submittedName>
</protein>
<evidence type="ECO:0000256" key="3">
    <source>
        <dbReference type="ARBA" id="ARBA00022840"/>
    </source>
</evidence>
<dbReference type="EMBL" id="DRMS01000340">
    <property type="protein sequence ID" value="HFC92954.1"/>
    <property type="molecule type" value="Genomic_DNA"/>
</dbReference>
<dbReference type="PANTHER" id="PTHR23073">
    <property type="entry name" value="26S PROTEASOME REGULATORY SUBUNIT"/>
    <property type="match status" value="1"/>
</dbReference>
<dbReference type="Pfam" id="PF00004">
    <property type="entry name" value="AAA"/>
    <property type="match status" value="2"/>
</dbReference>
<dbReference type="InterPro" id="IPR003959">
    <property type="entry name" value="ATPase_AAA_core"/>
</dbReference>
<evidence type="ECO:0000313" key="5">
    <source>
        <dbReference type="EMBL" id="HFC92954.1"/>
    </source>
</evidence>
<dbReference type="SMART" id="SM00382">
    <property type="entry name" value="AAA"/>
    <property type="match status" value="2"/>
</dbReference>
<proteinExistence type="inferred from homology"/>
<comment type="caution">
    <text evidence="5">The sequence shown here is derived from an EMBL/GenBank/DDBJ whole genome shotgun (WGS) entry which is preliminary data.</text>
</comment>
<sequence length="732" mass="83976">MCYPCHITIRDFKPINNTRQNNIVNKFFPNTSEQYRPIIERWILRTLIDLRGYTLMSMSYGLEEYDKVLTFIGLERLIEKYEDDRLKKKKLRKILKPLHQKNAQLSNLKQGPLFNNMDKLAELIGMNTTEKELLTFCMILNTVREIENVTEILGSLSSANIINSLAVILDIDTTKVRKALSSDGLLHRTGLVRLSRDTGQLFYQLATIGDMSEVLLDDSQPDMMKSLTRFFSLGKKATLLPEDFKHLQDDYQLLHRYLQISSKEKRKGVNILIYGVPGTGKTEMVRTLATSLKMQLYEVSTDVTSTDYYDEDDHDSRMDSYRLCLQVLKRKENTLILFDEIEDAFIRDGNMERFGIRTSTNAKKGALNHILESNQLPTLWVSNVISHIDEAIIRRFDYVVELKIPPKSTRFGIIKKHMGDLDVSEAWIDKISNNEDLAPALISRAVNVVKALGEKQQAQIEASMERILGNTLNAMGYDKNLSNPHPSILTYRLEGVNPDYNLAGLQKGLKKNPRGTFCFYGPSGTGKSEFVHQLANRLDKPLLIKRASDLLDAYVGMTEHNICNMFEQANYDQSILLLDEADSFLRDRTLSRESWEVSQVNELLTQMEQFEGLFFCTTNLMEVLDQASLRRFDLKIKFDYLKADQIWVLFLQTLADAGSVAIEDETTIKNKVRALQGITPGDFATAVRQNRFSEKEMSADYLLDALIREIKFKQYGAFKEIGFMAHQVKRED</sequence>
<dbReference type="SUPFAM" id="SSF52540">
    <property type="entry name" value="P-loop containing nucleoside triphosphate hydrolases"/>
    <property type="match status" value="2"/>
</dbReference>
<reference evidence="5" key="1">
    <citation type="journal article" date="2020" name="mSystems">
        <title>Genome- and Community-Level Interaction Insights into Carbon Utilization and Element Cycling Functions of Hydrothermarchaeota in Hydrothermal Sediment.</title>
        <authorList>
            <person name="Zhou Z."/>
            <person name="Liu Y."/>
            <person name="Xu W."/>
            <person name="Pan J."/>
            <person name="Luo Z.H."/>
            <person name="Li M."/>
        </authorList>
    </citation>
    <scope>NUCLEOTIDE SEQUENCE [LARGE SCALE GENOMIC DNA]</scope>
    <source>
        <strain evidence="5">HyVt-493</strain>
    </source>
</reference>
<name>A0A7V2T0P8_LEUMU</name>
<keyword evidence="2" id="KW-0547">Nucleotide-binding</keyword>
<dbReference type="Proteomes" id="UP000885750">
    <property type="component" value="Unassembled WGS sequence"/>
</dbReference>
<dbReference type="AlphaFoldDB" id="A0A7V2T0P8"/>
<organism evidence="5">
    <name type="scientific">Leucothrix mucor</name>
    <dbReference type="NCBI Taxonomy" id="45248"/>
    <lineage>
        <taxon>Bacteria</taxon>
        <taxon>Pseudomonadati</taxon>
        <taxon>Pseudomonadota</taxon>
        <taxon>Gammaproteobacteria</taxon>
        <taxon>Thiotrichales</taxon>
        <taxon>Thiotrichaceae</taxon>
        <taxon>Leucothrix</taxon>
    </lineage>
</organism>
<comment type="similarity">
    <text evidence="1">Belongs to the AAA ATPase family.</text>
</comment>
<dbReference type="GO" id="GO:0005524">
    <property type="term" value="F:ATP binding"/>
    <property type="evidence" value="ECO:0007669"/>
    <property type="project" value="UniProtKB-KW"/>
</dbReference>
<evidence type="ECO:0000259" key="4">
    <source>
        <dbReference type="SMART" id="SM00382"/>
    </source>
</evidence>
<dbReference type="InterPro" id="IPR027417">
    <property type="entry name" value="P-loop_NTPase"/>
</dbReference>
<evidence type="ECO:0000256" key="1">
    <source>
        <dbReference type="ARBA" id="ARBA00006914"/>
    </source>
</evidence>